<evidence type="ECO:0000313" key="3">
    <source>
        <dbReference type="EMBL" id="MCS5732282.1"/>
    </source>
</evidence>
<feature type="domain" description="AB hydrolase-1" evidence="2">
    <location>
        <begin position="32"/>
        <end position="234"/>
    </location>
</feature>
<name>A0ABT2GY82_9MICO</name>
<keyword evidence="4" id="KW-1185">Reference proteome</keyword>
<dbReference type="PANTHER" id="PTHR43798:SF31">
    <property type="entry name" value="AB HYDROLASE SUPERFAMILY PROTEIN YCLE"/>
    <property type="match status" value="1"/>
</dbReference>
<protein>
    <submittedName>
        <fullName evidence="3">Alpha/beta fold hydrolase</fullName>
    </submittedName>
</protein>
<dbReference type="Pfam" id="PF12697">
    <property type="entry name" value="Abhydrolase_6"/>
    <property type="match status" value="1"/>
</dbReference>
<proteinExistence type="predicted"/>
<evidence type="ECO:0000313" key="4">
    <source>
        <dbReference type="Proteomes" id="UP001165586"/>
    </source>
</evidence>
<keyword evidence="1 3" id="KW-0378">Hydrolase</keyword>
<dbReference type="InterPro" id="IPR050266">
    <property type="entry name" value="AB_hydrolase_sf"/>
</dbReference>
<accession>A0ABT2GY82</accession>
<dbReference type="InterPro" id="IPR029058">
    <property type="entry name" value="AB_hydrolase_fold"/>
</dbReference>
<dbReference type="Proteomes" id="UP001165586">
    <property type="component" value="Unassembled WGS sequence"/>
</dbReference>
<dbReference type="RefSeq" id="WP_259536849.1">
    <property type="nucleotide sequence ID" value="NZ_JANLCJ010000001.1"/>
</dbReference>
<reference evidence="3" key="1">
    <citation type="submission" date="2022-08" db="EMBL/GenBank/DDBJ databases">
        <authorList>
            <person name="Deng Y."/>
            <person name="Han X.-F."/>
            <person name="Zhang Y.-Q."/>
        </authorList>
    </citation>
    <scope>NUCLEOTIDE SEQUENCE</scope>
    <source>
        <strain evidence="3">CPCC 203386</strain>
    </source>
</reference>
<dbReference type="InterPro" id="IPR000073">
    <property type="entry name" value="AB_hydrolase_1"/>
</dbReference>
<dbReference type="EMBL" id="JANLCJ010000001">
    <property type="protein sequence ID" value="MCS5732282.1"/>
    <property type="molecule type" value="Genomic_DNA"/>
</dbReference>
<dbReference type="PRINTS" id="PR00111">
    <property type="entry name" value="ABHYDROLASE"/>
</dbReference>
<sequence length="250" mass="27555">MTSPAARAFTRDGRTMLITERGSVDGPTGRTFLLLHGIGMGHRYFRELADDLARSGRVLAVDLPGFGDAPEPSEPLDMTASGDFIADFIEAEGIERPVLVGHSMGSQVAVEALARHPQLFDRAVLIAPTVNATERTLWQQAARLAQDLAIEHPRVIGIGLVHYLKTGPRWYLKKLRTMLAHRVEESLPHIRASVLVVRGEVDYVCPRAWVQVVARTIPEARLVEIAGRGHETMVTDASVVSRHIVEHVSR</sequence>
<dbReference type="Gene3D" id="3.40.50.1820">
    <property type="entry name" value="alpha/beta hydrolase"/>
    <property type="match status" value="1"/>
</dbReference>
<evidence type="ECO:0000256" key="1">
    <source>
        <dbReference type="ARBA" id="ARBA00022801"/>
    </source>
</evidence>
<gene>
    <name evidence="3" type="ORF">N1032_00800</name>
</gene>
<evidence type="ECO:0000259" key="2">
    <source>
        <dbReference type="Pfam" id="PF12697"/>
    </source>
</evidence>
<organism evidence="3 4">
    <name type="scientific">Herbiconiux daphne</name>
    <dbReference type="NCBI Taxonomy" id="2970914"/>
    <lineage>
        <taxon>Bacteria</taxon>
        <taxon>Bacillati</taxon>
        <taxon>Actinomycetota</taxon>
        <taxon>Actinomycetes</taxon>
        <taxon>Micrococcales</taxon>
        <taxon>Microbacteriaceae</taxon>
        <taxon>Herbiconiux</taxon>
    </lineage>
</organism>
<dbReference type="PANTHER" id="PTHR43798">
    <property type="entry name" value="MONOACYLGLYCEROL LIPASE"/>
    <property type="match status" value="1"/>
</dbReference>
<dbReference type="SUPFAM" id="SSF53474">
    <property type="entry name" value="alpha/beta-Hydrolases"/>
    <property type="match status" value="1"/>
</dbReference>
<comment type="caution">
    <text evidence="3">The sequence shown here is derived from an EMBL/GenBank/DDBJ whole genome shotgun (WGS) entry which is preliminary data.</text>
</comment>
<dbReference type="GO" id="GO:0016787">
    <property type="term" value="F:hydrolase activity"/>
    <property type="evidence" value="ECO:0007669"/>
    <property type="project" value="UniProtKB-KW"/>
</dbReference>